<evidence type="ECO:0000259" key="6">
    <source>
        <dbReference type="PROSITE" id="PS50977"/>
    </source>
</evidence>
<dbReference type="InterPro" id="IPR004111">
    <property type="entry name" value="Repressor_TetR_C"/>
</dbReference>
<sequence length="312" mass="33531">MKKATTAKEAAARTSKPAARTAASVTPAGNAARVTKTPANLATRLATQSANASATASATKAPAKAPAKVSTEAPAKRASGTARKKAAPADKALTRERIVAVAIEQIDQNGLTAFSLREVARQLDVYPTAVYWHVPNRDALLAAVVEATMAGVTPEIGKLGWQDWFRELFRRYRKSVQRHPNVAQLVGAQLVSNASLSPLLIDRILAVLLQAGCAETRLVDMYNVVVANMVGFATLEFAPLPTDDLAIWTGQLQEKVHDIRALEYPTLARHLPALANRAFIVRWQSGSEVPLDSSFDTFVEVAIAGMERMLAK</sequence>
<name>A0A7Z2GQA1_9BURK</name>
<feature type="compositionally biased region" description="Low complexity" evidence="5">
    <location>
        <begin position="46"/>
        <end position="68"/>
    </location>
</feature>
<dbReference type="SUPFAM" id="SSF48498">
    <property type="entry name" value="Tetracyclin repressor-like, C-terminal domain"/>
    <property type="match status" value="1"/>
</dbReference>
<dbReference type="RefSeq" id="WP_158957052.1">
    <property type="nucleotide sequence ID" value="NZ_CP046916.1"/>
</dbReference>
<proteinExistence type="predicted"/>
<feature type="DNA-binding region" description="H-T-H motif" evidence="4">
    <location>
        <begin position="115"/>
        <end position="134"/>
    </location>
</feature>
<dbReference type="InterPro" id="IPR009057">
    <property type="entry name" value="Homeodomain-like_sf"/>
</dbReference>
<gene>
    <name evidence="7" type="ORF">FAZ98_29820</name>
</gene>
<organism evidence="7 8">
    <name type="scientific">Paraburkholderia acidisoli</name>
    <dbReference type="NCBI Taxonomy" id="2571748"/>
    <lineage>
        <taxon>Bacteria</taxon>
        <taxon>Pseudomonadati</taxon>
        <taxon>Pseudomonadota</taxon>
        <taxon>Betaproteobacteria</taxon>
        <taxon>Burkholderiales</taxon>
        <taxon>Burkholderiaceae</taxon>
        <taxon>Paraburkholderia</taxon>
    </lineage>
</organism>
<evidence type="ECO:0000313" key="8">
    <source>
        <dbReference type="Proteomes" id="UP000433577"/>
    </source>
</evidence>
<protein>
    <submittedName>
        <fullName evidence="7">TetR family transcriptional regulator</fullName>
    </submittedName>
</protein>
<evidence type="ECO:0000256" key="1">
    <source>
        <dbReference type="ARBA" id="ARBA00023015"/>
    </source>
</evidence>
<evidence type="ECO:0000313" key="7">
    <source>
        <dbReference type="EMBL" id="QGZ66017.1"/>
    </source>
</evidence>
<evidence type="ECO:0000256" key="2">
    <source>
        <dbReference type="ARBA" id="ARBA00023125"/>
    </source>
</evidence>
<dbReference type="Pfam" id="PF00440">
    <property type="entry name" value="TetR_N"/>
    <property type="match status" value="1"/>
</dbReference>
<dbReference type="GO" id="GO:0045892">
    <property type="term" value="P:negative regulation of DNA-templated transcription"/>
    <property type="evidence" value="ECO:0007669"/>
    <property type="project" value="InterPro"/>
</dbReference>
<keyword evidence="2 4" id="KW-0238">DNA-binding</keyword>
<evidence type="ECO:0000256" key="3">
    <source>
        <dbReference type="ARBA" id="ARBA00023163"/>
    </source>
</evidence>
<dbReference type="InterPro" id="IPR050109">
    <property type="entry name" value="HTH-type_TetR-like_transc_reg"/>
</dbReference>
<dbReference type="Gene3D" id="1.10.10.60">
    <property type="entry name" value="Homeodomain-like"/>
    <property type="match status" value="1"/>
</dbReference>
<dbReference type="PANTHER" id="PTHR30055">
    <property type="entry name" value="HTH-TYPE TRANSCRIPTIONAL REGULATOR RUTR"/>
    <property type="match status" value="1"/>
</dbReference>
<feature type="domain" description="HTH tetR-type" evidence="6">
    <location>
        <begin position="92"/>
        <end position="152"/>
    </location>
</feature>
<dbReference type="AlphaFoldDB" id="A0A7Z2GQA1"/>
<keyword evidence="1" id="KW-0805">Transcription regulation</keyword>
<evidence type="ECO:0000256" key="4">
    <source>
        <dbReference type="PROSITE-ProRule" id="PRU00335"/>
    </source>
</evidence>
<dbReference type="InterPro" id="IPR001647">
    <property type="entry name" value="HTH_TetR"/>
</dbReference>
<keyword evidence="8" id="KW-1185">Reference proteome</keyword>
<dbReference type="Gene3D" id="1.10.357.10">
    <property type="entry name" value="Tetracycline Repressor, domain 2"/>
    <property type="match status" value="1"/>
</dbReference>
<evidence type="ECO:0000256" key="5">
    <source>
        <dbReference type="SAM" id="MobiDB-lite"/>
    </source>
</evidence>
<accession>A0A7Z2GQA1</accession>
<reference evidence="7 8" key="1">
    <citation type="submission" date="2019-12" db="EMBL/GenBank/DDBJ databases">
        <title>Paraburkholderia acidiphila 7Q-K02 sp. nov and Paraburkholderia acidisoli DHF22 sp. nov., two strains isolated from forest soil.</title>
        <authorList>
            <person name="Gao Z."/>
            <person name="Qiu L."/>
        </authorList>
    </citation>
    <scope>NUCLEOTIDE SEQUENCE [LARGE SCALE GENOMIC DNA]</scope>
    <source>
        <strain evidence="7 8">DHF22</strain>
    </source>
</reference>
<feature type="region of interest" description="Disordered" evidence="5">
    <location>
        <begin position="1"/>
        <end position="89"/>
    </location>
</feature>
<dbReference type="Pfam" id="PF02909">
    <property type="entry name" value="TetR_C_1"/>
    <property type="match status" value="1"/>
</dbReference>
<dbReference type="InterPro" id="IPR036271">
    <property type="entry name" value="Tet_transcr_reg_TetR-rel_C_sf"/>
</dbReference>
<dbReference type="SUPFAM" id="SSF46689">
    <property type="entry name" value="Homeodomain-like"/>
    <property type="match status" value="1"/>
</dbReference>
<dbReference type="PROSITE" id="PS50977">
    <property type="entry name" value="HTH_TETR_2"/>
    <property type="match status" value="1"/>
</dbReference>
<keyword evidence="3" id="KW-0804">Transcription</keyword>
<dbReference type="GO" id="GO:0003700">
    <property type="term" value="F:DNA-binding transcription factor activity"/>
    <property type="evidence" value="ECO:0007669"/>
    <property type="project" value="TreeGrafter"/>
</dbReference>
<dbReference type="PANTHER" id="PTHR30055:SF151">
    <property type="entry name" value="TRANSCRIPTIONAL REGULATORY PROTEIN"/>
    <property type="match status" value="1"/>
</dbReference>
<dbReference type="Proteomes" id="UP000433577">
    <property type="component" value="Chromosome 4"/>
</dbReference>
<dbReference type="KEGG" id="pacs:FAZ98_29820"/>
<dbReference type="EMBL" id="CP046916">
    <property type="protein sequence ID" value="QGZ66017.1"/>
    <property type="molecule type" value="Genomic_DNA"/>
</dbReference>
<dbReference type="OrthoDB" id="4541465at2"/>
<dbReference type="GO" id="GO:0000976">
    <property type="term" value="F:transcription cis-regulatory region binding"/>
    <property type="evidence" value="ECO:0007669"/>
    <property type="project" value="TreeGrafter"/>
</dbReference>